<dbReference type="EMBL" id="MT144528">
    <property type="protein sequence ID" value="QJA54683.1"/>
    <property type="molecule type" value="Genomic_DNA"/>
</dbReference>
<proteinExistence type="predicted"/>
<organism evidence="1">
    <name type="scientific">viral metagenome</name>
    <dbReference type="NCBI Taxonomy" id="1070528"/>
    <lineage>
        <taxon>unclassified sequences</taxon>
        <taxon>metagenomes</taxon>
        <taxon>organismal metagenomes</taxon>
    </lineage>
</organism>
<gene>
    <name evidence="1" type="ORF">TM448A05523_0010</name>
</gene>
<protein>
    <submittedName>
        <fullName evidence="1">Uncharacterized protein</fullName>
    </submittedName>
</protein>
<name>A0A6H2A3C0_9ZZZZ</name>
<accession>A0A6H2A3C0</accession>
<dbReference type="AlphaFoldDB" id="A0A6H2A3C0"/>
<evidence type="ECO:0000313" key="1">
    <source>
        <dbReference type="EMBL" id="QJA54683.1"/>
    </source>
</evidence>
<reference evidence="1" key="1">
    <citation type="submission" date="2020-03" db="EMBL/GenBank/DDBJ databases">
        <title>The deep terrestrial virosphere.</title>
        <authorList>
            <person name="Holmfeldt K."/>
            <person name="Nilsson E."/>
            <person name="Simone D."/>
            <person name="Lopez-Fernandez M."/>
            <person name="Wu X."/>
            <person name="de Brujin I."/>
            <person name="Lundin D."/>
            <person name="Andersson A."/>
            <person name="Bertilsson S."/>
            <person name="Dopson M."/>
        </authorList>
    </citation>
    <scope>NUCLEOTIDE SEQUENCE</scope>
    <source>
        <strain evidence="1">TM448A05523</strain>
    </source>
</reference>
<sequence>MARYDSSRKLDRNKALLEYWQAHPEASLTEIGKIFAGISKQRVSQIIQTFLNNREAERWRYTNGQTSTVIH</sequence>